<gene>
    <name evidence="2" type="ORF">MGALLINA_03960</name>
</gene>
<dbReference type="Gene3D" id="3.30.1240.10">
    <property type="match status" value="1"/>
</dbReference>
<dbReference type="STRING" id="29557.MGALLINA_03960"/>
<dbReference type="OrthoDB" id="399923at2"/>
<dbReference type="Gene3D" id="3.40.50.1000">
    <property type="entry name" value="HAD superfamily/HAD-like"/>
    <property type="match status" value="1"/>
</dbReference>
<dbReference type="PANTHER" id="PTHR10000">
    <property type="entry name" value="PHOSPHOSERINE PHOSPHATASE"/>
    <property type="match status" value="1"/>
</dbReference>
<dbReference type="Proteomes" id="UP000076983">
    <property type="component" value="Unassembled WGS sequence"/>
</dbReference>
<keyword evidence="3" id="KW-1185">Reference proteome</keyword>
<evidence type="ECO:0000256" key="1">
    <source>
        <dbReference type="ARBA" id="ARBA00001946"/>
    </source>
</evidence>
<dbReference type="GO" id="GO:0000287">
    <property type="term" value="F:magnesium ion binding"/>
    <property type="evidence" value="ECO:0007669"/>
    <property type="project" value="TreeGrafter"/>
</dbReference>
<dbReference type="InterPro" id="IPR023214">
    <property type="entry name" value="HAD_sf"/>
</dbReference>
<keyword evidence="2" id="KW-0378">Hydrolase</keyword>
<dbReference type="Pfam" id="PF08282">
    <property type="entry name" value="Hydrolase_3"/>
    <property type="match status" value="1"/>
</dbReference>
<dbReference type="PATRIC" id="fig|29557.3.peg.386"/>
<accession>A0A168RC31</accession>
<dbReference type="EMBL" id="LVLH01000035">
    <property type="protein sequence ID" value="OAB48825.1"/>
    <property type="molecule type" value="Genomic_DNA"/>
</dbReference>
<comment type="cofactor">
    <cofactor evidence="1">
        <name>Mg(2+)</name>
        <dbReference type="ChEBI" id="CHEBI:18420"/>
    </cofactor>
</comment>
<evidence type="ECO:0000313" key="2">
    <source>
        <dbReference type="EMBL" id="OAB48825.1"/>
    </source>
</evidence>
<dbReference type="PANTHER" id="PTHR10000:SF8">
    <property type="entry name" value="HAD SUPERFAMILY HYDROLASE-LIKE, TYPE 3"/>
    <property type="match status" value="1"/>
</dbReference>
<protein>
    <submittedName>
        <fullName evidence="2">Hydrolase (HAD superfamily)</fullName>
    </submittedName>
</protein>
<comment type="caution">
    <text evidence="2">The sequence shown here is derived from an EMBL/GenBank/DDBJ whole genome shotgun (WGS) entry which is preliminary data.</text>
</comment>
<dbReference type="RefSeq" id="WP_063626181.1">
    <property type="nucleotide sequence ID" value="NZ_LVLH01000035.1"/>
</dbReference>
<sequence>MKEKKTLFIDLDGTLFDKNGISRISSKNLKILRLIKPFANIVFSTGRSFDDIRVKQTLKQTGINDIICCSGSHIFVDSQCIYNNLFDKAVLNQIVQWAFARKIIVVLFDEIGELIYTHNWFEYAVIKLLLSKKLKKIRYAKNFNLEKLGNINKIAFIVKNPNQNLTLIKELEKAFPKTINAYAASKNYVIEITDAKSDKGIALKKYCDYKNIDLKNTIHIGDSMADASVKGIANKLVAMGNSTKELKAVADEIAPKAKNGGIYKYFMSKVKNND</sequence>
<dbReference type="InterPro" id="IPR006379">
    <property type="entry name" value="HAD-SF_hydro_IIB"/>
</dbReference>
<dbReference type="NCBIfam" id="TIGR01484">
    <property type="entry name" value="HAD-SF-IIB"/>
    <property type="match status" value="1"/>
</dbReference>
<dbReference type="InterPro" id="IPR036412">
    <property type="entry name" value="HAD-like_sf"/>
</dbReference>
<dbReference type="AlphaFoldDB" id="A0A168RC31"/>
<evidence type="ECO:0000313" key="3">
    <source>
        <dbReference type="Proteomes" id="UP000076983"/>
    </source>
</evidence>
<reference evidence="2 3" key="1">
    <citation type="submission" date="2016-03" db="EMBL/GenBank/DDBJ databases">
        <title>Genome sequence of Mycoplasma gallinarum strain Mgn_IPT.</title>
        <authorList>
            <person name="Yacoub E."/>
            <person name="Sirand-Pugnet P."/>
            <person name="Barre A."/>
            <person name="Maurier F."/>
            <person name="Blanchard A."/>
            <person name="Ben Abdelmoumen B.M."/>
        </authorList>
    </citation>
    <scope>NUCLEOTIDE SEQUENCE [LARGE SCALE GENOMIC DNA]</scope>
    <source>
        <strain evidence="2 3">Mgn_IPT</strain>
    </source>
</reference>
<name>A0A168RC31_9BACT</name>
<proteinExistence type="predicted"/>
<dbReference type="SUPFAM" id="SSF56784">
    <property type="entry name" value="HAD-like"/>
    <property type="match status" value="1"/>
</dbReference>
<dbReference type="GO" id="GO:0005829">
    <property type="term" value="C:cytosol"/>
    <property type="evidence" value="ECO:0007669"/>
    <property type="project" value="TreeGrafter"/>
</dbReference>
<dbReference type="GO" id="GO:0016791">
    <property type="term" value="F:phosphatase activity"/>
    <property type="evidence" value="ECO:0007669"/>
    <property type="project" value="TreeGrafter"/>
</dbReference>
<organism evidence="2 3">
    <name type="scientific">Mycoplasmopsis gallinarum</name>
    <dbReference type="NCBI Taxonomy" id="29557"/>
    <lineage>
        <taxon>Bacteria</taxon>
        <taxon>Bacillati</taxon>
        <taxon>Mycoplasmatota</taxon>
        <taxon>Mycoplasmoidales</taxon>
        <taxon>Metamycoplasmataceae</taxon>
        <taxon>Mycoplasmopsis</taxon>
    </lineage>
</organism>